<gene>
    <name evidence="1" type="ORF">Cocul_01453</name>
</gene>
<evidence type="ECO:0000313" key="1">
    <source>
        <dbReference type="EMBL" id="KQB84644.1"/>
    </source>
</evidence>
<dbReference type="PATRIC" id="fig|1544416.3.peg.1457"/>
<organism evidence="1 2">
    <name type="scientific">Corynebacterium oculi</name>
    <dbReference type="NCBI Taxonomy" id="1544416"/>
    <lineage>
        <taxon>Bacteria</taxon>
        <taxon>Bacillati</taxon>
        <taxon>Actinomycetota</taxon>
        <taxon>Actinomycetes</taxon>
        <taxon>Mycobacteriales</taxon>
        <taxon>Corynebacteriaceae</taxon>
        <taxon>Corynebacterium</taxon>
    </lineage>
</organism>
<dbReference type="Pfam" id="PF00106">
    <property type="entry name" value="adh_short"/>
    <property type="match status" value="1"/>
</dbReference>
<name>A0A0Q0YQB4_9CORY</name>
<sequence>MGAYDLADDFGWTTTENLGRGKVYFGSLNVTDPESWTKALEDFTSHTGGSLDVVVNNAGILYAGPFMEEGSFERAPPSWT</sequence>
<dbReference type="Gene3D" id="3.40.50.720">
    <property type="entry name" value="NAD(P)-binding Rossmann-like Domain"/>
    <property type="match status" value="1"/>
</dbReference>
<dbReference type="EMBL" id="LKST01000002">
    <property type="protein sequence ID" value="KQB84644.1"/>
    <property type="molecule type" value="Genomic_DNA"/>
</dbReference>
<dbReference type="SUPFAM" id="SSF51735">
    <property type="entry name" value="NAD(P)-binding Rossmann-fold domains"/>
    <property type="match status" value="1"/>
</dbReference>
<protein>
    <submittedName>
        <fullName evidence="1">Short chain dehydrogenase</fullName>
    </submittedName>
</protein>
<evidence type="ECO:0000313" key="2">
    <source>
        <dbReference type="Proteomes" id="UP000050517"/>
    </source>
</evidence>
<dbReference type="STRING" id="1544416.Cocul_01453"/>
<reference evidence="1 2" key="1">
    <citation type="submission" date="2015-10" db="EMBL/GenBank/DDBJ databases">
        <title>Corynebacteirum lowii and Corynebacterium oculi species nova, derived from human clinical disease and and emended description of Corynebacterium mastiditis.</title>
        <authorList>
            <person name="Bernard K."/>
            <person name="Pacheco A.L."/>
            <person name="Mcdougall C."/>
            <person name="Burtx T."/>
            <person name="Weibe D."/>
            <person name="Tyler S."/>
            <person name="Olson A.B."/>
            <person name="Cnockaert M."/>
            <person name="Eguchi H."/>
            <person name="Kuwahara T."/>
            <person name="Nakayama-Imaohji H."/>
            <person name="Boudewijins M."/>
            <person name="Van Hoecke F."/>
            <person name="Bernier A.-M."/>
            <person name="Vandamme P."/>
        </authorList>
    </citation>
    <scope>NUCLEOTIDE SEQUENCE [LARGE SCALE GENOMIC DNA]</scope>
    <source>
        <strain evidence="1 2">NML 130210</strain>
    </source>
</reference>
<dbReference type="InterPro" id="IPR036291">
    <property type="entry name" value="NAD(P)-bd_dom_sf"/>
</dbReference>
<dbReference type="Proteomes" id="UP000050517">
    <property type="component" value="Unassembled WGS sequence"/>
</dbReference>
<comment type="caution">
    <text evidence="1">The sequence shown here is derived from an EMBL/GenBank/DDBJ whole genome shotgun (WGS) entry which is preliminary data.</text>
</comment>
<dbReference type="InterPro" id="IPR002347">
    <property type="entry name" value="SDR_fam"/>
</dbReference>
<accession>A0A0Q0YQB4</accession>
<dbReference type="AlphaFoldDB" id="A0A0Q0YQB4"/>
<proteinExistence type="predicted"/>
<keyword evidence="2" id="KW-1185">Reference proteome</keyword>